<reference evidence="1" key="1">
    <citation type="submission" date="2020-08" db="EMBL/GenBank/DDBJ databases">
        <title>Plant Genome Project.</title>
        <authorList>
            <person name="Zhang R.-G."/>
        </authorList>
    </citation>
    <scope>NUCLEOTIDE SEQUENCE</scope>
    <source>
        <strain evidence="1">WSP0</strain>
        <tissue evidence="1">Leaf</tissue>
    </source>
</reference>
<gene>
    <name evidence="1" type="ORF">RHGRI_034076</name>
</gene>
<accession>A0AAV6I4Z5</accession>
<sequence>MGFVTHQQLGFITHQYWGVSLPSDGDAVTATLQGDGVTDLRFNPTGSGFLIWVLKPSYRRKRVLKVGSYRWSQLPAVSVH</sequence>
<protein>
    <submittedName>
        <fullName evidence="1">Uncharacterized protein</fullName>
    </submittedName>
</protein>
<name>A0AAV6I4Z5_9ERIC</name>
<dbReference type="AlphaFoldDB" id="A0AAV6I4Z5"/>
<comment type="caution">
    <text evidence="1">The sequence shown here is derived from an EMBL/GenBank/DDBJ whole genome shotgun (WGS) entry which is preliminary data.</text>
</comment>
<dbReference type="EMBL" id="JACTNZ010000012">
    <property type="protein sequence ID" value="KAG5521730.1"/>
    <property type="molecule type" value="Genomic_DNA"/>
</dbReference>
<evidence type="ECO:0000313" key="2">
    <source>
        <dbReference type="Proteomes" id="UP000823749"/>
    </source>
</evidence>
<evidence type="ECO:0000313" key="1">
    <source>
        <dbReference type="EMBL" id="KAG5521730.1"/>
    </source>
</evidence>
<keyword evidence="2" id="KW-1185">Reference proteome</keyword>
<proteinExistence type="predicted"/>
<dbReference type="Proteomes" id="UP000823749">
    <property type="component" value="Chromosome 12"/>
</dbReference>
<organism evidence="1 2">
    <name type="scientific">Rhododendron griersonianum</name>
    <dbReference type="NCBI Taxonomy" id="479676"/>
    <lineage>
        <taxon>Eukaryota</taxon>
        <taxon>Viridiplantae</taxon>
        <taxon>Streptophyta</taxon>
        <taxon>Embryophyta</taxon>
        <taxon>Tracheophyta</taxon>
        <taxon>Spermatophyta</taxon>
        <taxon>Magnoliopsida</taxon>
        <taxon>eudicotyledons</taxon>
        <taxon>Gunneridae</taxon>
        <taxon>Pentapetalae</taxon>
        <taxon>asterids</taxon>
        <taxon>Ericales</taxon>
        <taxon>Ericaceae</taxon>
        <taxon>Ericoideae</taxon>
        <taxon>Rhodoreae</taxon>
        <taxon>Rhododendron</taxon>
    </lineage>
</organism>